<evidence type="ECO:0000313" key="2">
    <source>
        <dbReference type="Proteomes" id="UP000180043"/>
    </source>
</evidence>
<sequence>MQMTRRQPTITAVRDQIVATLHAAYPLALTTRELAERLPPVVARVECDCRETLCDRPIVWIGESRLLECHKTWHVYRRPRRSADIHRHLVALARKGDVIRIGHNRQASQAEPWTVEPNATSMKEIADLERAWAGG</sequence>
<dbReference type="Proteomes" id="UP000180043">
    <property type="component" value="Unassembled WGS sequence"/>
</dbReference>
<accession>A0A1S1LCB0</accession>
<proteinExistence type="predicted"/>
<evidence type="ECO:0000313" key="1">
    <source>
        <dbReference type="EMBL" id="OHU47283.1"/>
    </source>
</evidence>
<name>A0A1S1LCB0_MYCCH</name>
<gene>
    <name evidence="1" type="ORF">BKG82_26905</name>
</gene>
<organism evidence="1 2">
    <name type="scientific">Mycobacteroides chelonae</name>
    <name type="common">Mycobacterium chelonae</name>
    <dbReference type="NCBI Taxonomy" id="1774"/>
    <lineage>
        <taxon>Bacteria</taxon>
        <taxon>Bacillati</taxon>
        <taxon>Actinomycetota</taxon>
        <taxon>Actinomycetes</taxon>
        <taxon>Mycobacteriales</taxon>
        <taxon>Mycobacteriaceae</taxon>
        <taxon>Mycobacteroides</taxon>
    </lineage>
</organism>
<reference evidence="1 2" key="1">
    <citation type="submission" date="2016-10" db="EMBL/GenBank/DDBJ databases">
        <title>Evaluation of Human, Veterinary and Environmental Mycobacterium chelonae Isolates by Core Genome Phylogenomic Analysis, Targeted Gene Comparison, and Anti-microbial Susceptibility Patterns: A Tale of Mistaken Identities.</title>
        <authorList>
            <person name="Fogelson S.B."/>
            <person name="Camus A.C."/>
            <person name="Lorenz W."/>
            <person name="Vasireddy R."/>
            <person name="Vasireddy S."/>
            <person name="Smith T."/>
            <person name="Brown-Elliott B.A."/>
            <person name="Wallace R.J.Jr."/>
            <person name="Hasan N.A."/>
            <person name="Reischl U."/>
            <person name="Sanchez S."/>
        </authorList>
    </citation>
    <scope>NUCLEOTIDE SEQUENCE [LARGE SCALE GENOMIC DNA]</scope>
    <source>
        <strain evidence="1 2">15515</strain>
    </source>
</reference>
<protein>
    <submittedName>
        <fullName evidence="1">Uncharacterized protein</fullName>
    </submittedName>
</protein>
<dbReference type="EMBL" id="MLIQ01000042">
    <property type="protein sequence ID" value="OHU47283.1"/>
    <property type="molecule type" value="Genomic_DNA"/>
</dbReference>
<dbReference type="AlphaFoldDB" id="A0A1S1LCB0"/>
<comment type="caution">
    <text evidence="1">The sequence shown here is derived from an EMBL/GenBank/DDBJ whole genome shotgun (WGS) entry which is preliminary data.</text>
</comment>